<protein>
    <submittedName>
        <fullName evidence="1">Uncharacterized protein</fullName>
    </submittedName>
</protein>
<evidence type="ECO:0000313" key="2">
    <source>
        <dbReference type="Proteomes" id="UP001064048"/>
    </source>
</evidence>
<organism evidence="1 2">
    <name type="scientific">Choristoneura fumiferana</name>
    <name type="common">Spruce budworm moth</name>
    <name type="synonym">Archips fumiferana</name>
    <dbReference type="NCBI Taxonomy" id="7141"/>
    <lineage>
        <taxon>Eukaryota</taxon>
        <taxon>Metazoa</taxon>
        <taxon>Ecdysozoa</taxon>
        <taxon>Arthropoda</taxon>
        <taxon>Hexapoda</taxon>
        <taxon>Insecta</taxon>
        <taxon>Pterygota</taxon>
        <taxon>Neoptera</taxon>
        <taxon>Endopterygota</taxon>
        <taxon>Lepidoptera</taxon>
        <taxon>Glossata</taxon>
        <taxon>Ditrysia</taxon>
        <taxon>Tortricoidea</taxon>
        <taxon>Tortricidae</taxon>
        <taxon>Tortricinae</taxon>
        <taxon>Choristoneura</taxon>
    </lineage>
</organism>
<dbReference type="Proteomes" id="UP001064048">
    <property type="component" value="Chromosome 24"/>
</dbReference>
<keyword evidence="2" id="KW-1185">Reference proteome</keyword>
<accession>A0ACC0K8N1</accession>
<dbReference type="EMBL" id="CM046124">
    <property type="protein sequence ID" value="KAI8432602.1"/>
    <property type="molecule type" value="Genomic_DNA"/>
</dbReference>
<proteinExistence type="predicted"/>
<gene>
    <name evidence="1" type="ORF">MSG28_013589</name>
</gene>
<reference evidence="1 2" key="1">
    <citation type="journal article" date="2022" name="Genome Biol. Evol.">
        <title>The Spruce Budworm Genome: Reconstructing the Evolutionary History of Antifreeze Proteins.</title>
        <authorList>
            <person name="Beliveau C."/>
            <person name="Gagne P."/>
            <person name="Picq S."/>
            <person name="Vernygora O."/>
            <person name="Keeling C.I."/>
            <person name="Pinkney K."/>
            <person name="Doucet D."/>
            <person name="Wen F."/>
            <person name="Johnston J.S."/>
            <person name="Maaroufi H."/>
            <person name="Boyle B."/>
            <person name="Laroche J."/>
            <person name="Dewar K."/>
            <person name="Juretic N."/>
            <person name="Blackburn G."/>
            <person name="Nisole A."/>
            <person name="Brunet B."/>
            <person name="Brandao M."/>
            <person name="Lumley L."/>
            <person name="Duan J."/>
            <person name="Quan G."/>
            <person name="Lucarotti C.J."/>
            <person name="Roe A.D."/>
            <person name="Sperling F.A.H."/>
            <person name="Levesque R.C."/>
            <person name="Cusson M."/>
        </authorList>
    </citation>
    <scope>NUCLEOTIDE SEQUENCE [LARGE SCALE GENOMIC DNA]</scope>
    <source>
        <strain evidence="1">Glfc:IPQL:Cfum</strain>
    </source>
</reference>
<sequence length="116" mass="13467">MDKCSDVIVSTNSMEQKLLESPSKKKRLLMHTRKRRRSPSIQSLPMLEETEEQDPLPYDIDVSRKKEKDVNDDMVKAAGSRWVQVACDCVLWLNGSPWGMEVFQLNDDDDFLLYCN</sequence>
<evidence type="ECO:0000313" key="1">
    <source>
        <dbReference type="EMBL" id="KAI8432602.1"/>
    </source>
</evidence>
<comment type="caution">
    <text evidence="1">The sequence shown here is derived from an EMBL/GenBank/DDBJ whole genome shotgun (WGS) entry which is preliminary data.</text>
</comment>
<name>A0ACC0K8N1_CHOFU</name>